<gene>
    <name evidence="5" type="primary">LOC102808547</name>
</gene>
<evidence type="ECO:0000256" key="2">
    <source>
        <dbReference type="PROSITE-ProRule" id="PRU00235"/>
    </source>
</evidence>
<dbReference type="SUPFAM" id="SSF50985">
    <property type="entry name" value="RCC1/BLIP-II"/>
    <property type="match status" value="1"/>
</dbReference>
<dbReference type="PANTHER" id="PTHR22872">
    <property type="entry name" value="BTK-BINDING PROTEIN-RELATED"/>
    <property type="match status" value="1"/>
</dbReference>
<dbReference type="RefSeq" id="XP_006813039.1">
    <property type="nucleotide sequence ID" value="XM_006812976.1"/>
</dbReference>
<feature type="repeat" description="RCC1" evidence="2">
    <location>
        <begin position="273"/>
        <end position="328"/>
    </location>
</feature>
<name>A0ABM0LZ48_SACKO</name>
<dbReference type="InterPro" id="IPR051625">
    <property type="entry name" value="Signaling_Regulatory_Domain"/>
</dbReference>
<dbReference type="PROSITE" id="PS50012">
    <property type="entry name" value="RCC1_3"/>
    <property type="match status" value="7"/>
</dbReference>
<feature type="domain" description="RCC1-like" evidence="3">
    <location>
        <begin position="1"/>
        <end position="376"/>
    </location>
</feature>
<evidence type="ECO:0000256" key="1">
    <source>
        <dbReference type="ARBA" id="ARBA00022737"/>
    </source>
</evidence>
<feature type="repeat" description="RCC1" evidence="2">
    <location>
        <begin position="51"/>
        <end position="100"/>
    </location>
</feature>
<reference evidence="5" key="1">
    <citation type="submission" date="2025-08" db="UniProtKB">
        <authorList>
            <consortium name="RefSeq"/>
        </authorList>
    </citation>
    <scope>IDENTIFICATION</scope>
    <source>
        <tissue evidence="5">Testes</tissue>
    </source>
</reference>
<feature type="repeat" description="RCC1" evidence="2">
    <location>
        <begin position="329"/>
        <end position="379"/>
    </location>
</feature>
<dbReference type="GeneID" id="102808547"/>
<feature type="repeat" description="RCC1" evidence="2">
    <location>
        <begin position="208"/>
        <end position="272"/>
    </location>
</feature>
<evidence type="ECO:0000313" key="4">
    <source>
        <dbReference type="Proteomes" id="UP000694865"/>
    </source>
</evidence>
<dbReference type="Gene3D" id="2.130.10.30">
    <property type="entry name" value="Regulator of chromosome condensation 1/beta-lactamase-inhibitor protein II"/>
    <property type="match status" value="2"/>
</dbReference>
<keyword evidence="4" id="KW-1185">Reference proteome</keyword>
<organism evidence="4 5">
    <name type="scientific">Saccoglossus kowalevskii</name>
    <name type="common">Acorn worm</name>
    <dbReference type="NCBI Taxonomy" id="10224"/>
    <lineage>
        <taxon>Eukaryota</taxon>
        <taxon>Metazoa</taxon>
        <taxon>Hemichordata</taxon>
        <taxon>Enteropneusta</taxon>
        <taxon>Harrimaniidae</taxon>
        <taxon>Saccoglossus</taxon>
    </lineage>
</organism>
<dbReference type="Pfam" id="PF25390">
    <property type="entry name" value="WD40_RLD"/>
    <property type="match status" value="1"/>
</dbReference>
<dbReference type="InterPro" id="IPR009091">
    <property type="entry name" value="RCC1/BLIP-II"/>
</dbReference>
<sequence length="379" mass="40854">MFSWGANSYGQLGLGHQDDKSKPEKILKIPDGKIVDVTGGGGHTLLLTDCGAIYSCGWNSKGQLGLGHTDNLSVFKRIDHLPPVIKVTCGWDFCLAITEVGDLYAWGCNVFGQLGIPEIDSFTAIPTKIQIFSRNVTSIAAGLRHSLAVTNDGKLWSWGSARKGQLGNDQSKTGYQLLQRVPKQVHKLENISSVSSGSYHSTALTACGNMYLWGSNKHNQLTNSVQGVVQSGGSSKEDILPVPTKLNLELFGGRQILAVHSGWTHILAITHDSNVFGWGRNDYSQLGISLTGNNCAKKDVTKPKELVILKDIKQIACGSEHNLALSDDNKVLAWGWNEHGSCGNGKEENVLTPQVIDDLAKEKIRLIGIGAAHCFAVAS</sequence>
<dbReference type="PROSITE" id="PS00626">
    <property type="entry name" value="RCC1_2"/>
    <property type="match status" value="2"/>
</dbReference>
<evidence type="ECO:0000313" key="5">
    <source>
        <dbReference type="RefSeq" id="XP_006813039.1"/>
    </source>
</evidence>
<feature type="repeat" description="RCC1" evidence="2">
    <location>
        <begin position="153"/>
        <end position="207"/>
    </location>
</feature>
<feature type="repeat" description="RCC1" evidence="2">
    <location>
        <begin position="101"/>
        <end position="152"/>
    </location>
</feature>
<protein>
    <submittedName>
        <fullName evidence="5">Secretion-regulating guanine nucleotide exchange factor-like</fullName>
    </submittedName>
</protein>
<proteinExistence type="predicted"/>
<dbReference type="PRINTS" id="PR00633">
    <property type="entry name" value="RCCNDNSATION"/>
</dbReference>
<keyword evidence="1" id="KW-0677">Repeat</keyword>
<accession>A0ABM0LZ48</accession>
<evidence type="ECO:0000259" key="3">
    <source>
        <dbReference type="Pfam" id="PF25390"/>
    </source>
</evidence>
<dbReference type="InterPro" id="IPR000408">
    <property type="entry name" value="Reg_chr_condens"/>
</dbReference>
<feature type="repeat" description="RCC1" evidence="2">
    <location>
        <begin position="1"/>
        <end position="50"/>
    </location>
</feature>
<dbReference type="InterPro" id="IPR058923">
    <property type="entry name" value="RCC1-like_dom"/>
</dbReference>
<dbReference type="Proteomes" id="UP000694865">
    <property type="component" value="Unplaced"/>
</dbReference>